<comment type="similarity">
    <text evidence="3">Belongs to the lysine N(6)-hydroxylase/L-ornithine N(5)-oxygenase family.</text>
</comment>
<dbReference type="InterPro" id="IPR025700">
    <property type="entry name" value="Lys/Orn_oxygenase"/>
</dbReference>
<evidence type="ECO:0000256" key="7">
    <source>
        <dbReference type="ARBA" id="ARBA00023002"/>
    </source>
</evidence>
<keyword evidence="7" id="KW-0560">Oxidoreductase</keyword>
<dbReference type="PANTHER" id="PTHR42802:SF1">
    <property type="entry name" value="L-ORNITHINE N(5)-MONOOXYGENASE"/>
    <property type="match status" value="1"/>
</dbReference>
<proteinExistence type="inferred from homology"/>
<accession>A0ABU5LF48</accession>
<evidence type="ECO:0000256" key="5">
    <source>
        <dbReference type="ARBA" id="ARBA00022827"/>
    </source>
</evidence>
<keyword evidence="9" id="KW-1185">Reference proteome</keyword>
<dbReference type="InterPro" id="IPR036188">
    <property type="entry name" value="FAD/NAD-bd_sf"/>
</dbReference>
<keyword evidence="4" id="KW-0285">Flavoprotein</keyword>
<dbReference type="RefSeq" id="WP_322542471.1">
    <property type="nucleotide sequence ID" value="NZ_JAOBTT010000001.1"/>
</dbReference>
<keyword evidence="6" id="KW-0521">NADP</keyword>
<comment type="caution">
    <text evidence="8">The sequence shown here is derived from an EMBL/GenBank/DDBJ whole genome shotgun (WGS) entry which is preliminary data.</text>
</comment>
<comment type="cofactor">
    <cofactor evidence="1">
        <name>FAD</name>
        <dbReference type="ChEBI" id="CHEBI:57692"/>
    </cofactor>
</comment>
<dbReference type="PANTHER" id="PTHR42802">
    <property type="entry name" value="MONOOXYGENASE"/>
    <property type="match status" value="1"/>
</dbReference>
<dbReference type="EMBL" id="JAOBTT010000001">
    <property type="protein sequence ID" value="MDZ7278498.1"/>
    <property type="molecule type" value="Genomic_DNA"/>
</dbReference>
<evidence type="ECO:0000256" key="3">
    <source>
        <dbReference type="ARBA" id="ARBA00007588"/>
    </source>
</evidence>
<organism evidence="8 9">
    <name type="scientific">Pantoea eucrina</name>
    <dbReference type="NCBI Taxonomy" id="472693"/>
    <lineage>
        <taxon>Bacteria</taxon>
        <taxon>Pseudomonadati</taxon>
        <taxon>Pseudomonadota</taxon>
        <taxon>Gammaproteobacteria</taxon>
        <taxon>Enterobacterales</taxon>
        <taxon>Erwiniaceae</taxon>
        <taxon>Pantoea</taxon>
    </lineage>
</organism>
<evidence type="ECO:0000256" key="2">
    <source>
        <dbReference type="ARBA" id="ARBA00004924"/>
    </source>
</evidence>
<dbReference type="Proteomes" id="UP001288620">
    <property type="component" value="Unassembled WGS sequence"/>
</dbReference>
<dbReference type="SUPFAM" id="SSF51905">
    <property type="entry name" value="FAD/NAD(P)-binding domain"/>
    <property type="match status" value="1"/>
</dbReference>
<gene>
    <name evidence="8" type="ORF">N4G40_09455</name>
</gene>
<comment type="pathway">
    <text evidence="2">Siderophore biosynthesis.</text>
</comment>
<protein>
    <submittedName>
        <fullName evidence="8">Lysine N(6)-hydroxylase/L-ornithine N(5)-oxygenase family protein</fullName>
    </submittedName>
</protein>
<evidence type="ECO:0000313" key="8">
    <source>
        <dbReference type="EMBL" id="MDZ7278498.1"/>
    </source>
</evidence>
<dbReference type="Gene3D" id="3.50.50.60">
    <property type="entry name" value="FAD/NAD(P)-binding domain"/>
    <property type="match status" value="1"/>
</dbReference>
<reference evidence="9" key="1">
    <citation type="submission" date="2023-07" db="EMBL/GenBank/DDBJ databases">
        <title>Structural and functional analysis of rice phyllospheric bacteria for their antimicrobial properties and defense elicitation against blast disease.</title>
        <authorList>
            <person name="Sahu K.P."/>
            <person name="Asharani P."/>
            <person name="Kumar M."/>
            <person name="Reddy B."/>
            <person name="Kumar A."/>
        </authorList>
    </citation>
    <scope>NUCLEOTIDE SEQUENCE [LARGE SCALE GENOMIC DNA]</scope>
    <source>
        <strain evidence="9">OsEp_Plm_30P10</strain>
    </source>
</reference>
<dbReference type="Pfam" id="PF13434">
    <property type="entry name" value="Lys_Orn_oxgnase"/>
    <property type="match status" value="1"/>
</dbReference>
<name>A0ABU5LF48_9GAMM</name>
<sequence length="438" mass="50874">MSDSIYDFIGIGIGPFNLGLACLSEPIDGLNGIFLDQNPGFDWHTGMMLENAHLQTPFMADLVTLADPTSPYSLLNYMKEKGKLYSFYIREDFFLMRKEYNQYCQWACSRLSNLRWNSRVVDVSYDAQQGIYRVRTTDTQNGQSQTWRARHLVLGTGPTEWVPECAQPYRKRFCHSSQYLAHKAALQQKRAITVLGSGQSAAEIYYDLLTDIDKFGYQLNWITRAPRFYPLEYTKLTLEMTSPEWVDYFHALPPAKRDRLNAQHKNLYKGINSTLINDIYDLLYVKQLDGELDVNLHTHAALTEMRWLPEGQFELSLYHQEQERAFTHRTEGLVMATGYHYRPPMFLEGIHSRLRWDEQGRYAVQRNYSIDHHNQIFVQNAELHTHGFVTPDLGMACYRNAVILRALTGREVYPIEKQIAFQTFPAPTEHSHDRTTAV</sequence>
<evidence type="ECO:0000256" key="1">
    <source>
        <dbReference type="ARBA" id="ARBA00001974"/>
    </source>
</evidence>
<evidence type="ECO:0000256" key="4">
    <source>
        <dbReference type="ARBA" id="ARBA00022630"/>
    </source>
</evidence>
<keyword evidence="5" id="KW-0274">FAD</keyword>
<evidence type="ECO:0000256" key="6">
    <source>
        <dbReference type="ARBA" id="ARBA00022857"/>
    </source>
</evidence>
<evidence type="ECO:0000313" key="9">
    <source>
        <dbReference type="Proteomes" id="UP001288620"/>
    </source>
</evidence>